<dbReference type="AlphaFoldDB" id="A0AAV3SCC6"/>
<reference evidence="2" key="3">
    <citation type="submission" date="2023-12" db="EMBL/GenBank/DDBJ databases">
        <authorList>
            <person name="Sun Q."/>
            <person name="Inoue M."/>
        </authorList>
    </citation>
    <scope>NUCLEOTIDE SEQUENCE</scope>
    <source>
        <strain evidence="2">JCM 12289</strain>
    </source>
</reference>
<dbReference type="RefSeq" id="WP_244705479.1">
    <property type="nucleotide sequence ID" value="NZ_BAAADN010000005.1"/>
</dbReference>
<evidence type="ECO:0008006" key="6">
    <source>
        <dbReference type="Google" id="ProtNLM"/>
    </source>
</evidence>
<protein>
    <recommendedName>
        <fullName evidence="6">Halobacterial output domain-containing protein</fullName>
    </recommendedName>
</protein>
<dbReference type="EMBL" id="CP095006">
    <property type="protein sequence ID" value="UOO96605.1"/>
    <property type="molecule type" value="Genomic_DNA"/>
</dbReference>
<reference evidence="2" key="1">
    <citation type="journal article" date="2014" name="Int. J. Syst. Evol. Microbiol.">
        <title>Complete genome sequence of Corynebacterium casei LMG S-19264T (=DSM 44701T), isolated from a smear-ripened cheese.</title>
        <authorList>
            <consortium name="US DOE Joint Genome Institute (JGI-PGF)"/>
            <person name="Walter F."/>
            <person name="Albersmeier A."/>
            <person name="Kalinowski J."/>
            <person name="Ruckert C."/>
        </authorList>
    </citation>
    <scope>NUCLEOTIDE SEQUENCE</scope>
    <source>
        <strain evidence="2">JCM 12289</strain>
    </source>
</reference>
<gene>
    <name evidence="2" type="ORF">GCM10008985_04020</name>
    <name evidence="3" type="ORF">MUK72_15525</name>
</gene>
<sequence length="134" mass="14173">MSTKPKDAVWISRDTAETALTELTNLLEYAGGEMETGGERAAIDDLWHALEDDEPRTSVTSSGEFDKLAIAGVSDEAVVIDHGRMPPRAIITIDGGEVPTDIIELPADDGNSTGENDSESETVAVDTPDNGGED</sequence>
<dbReference type="Proteomes" id="UP000830542">
    <property type="component" value="Plasmid unnamed1"/>
</dbReference>
<reference evidence="3" key="2">
    <citation type="submission" date="2022-04" db="EMBL/GenBank/DDBJ databases">
        <title>Sequencing and genomic assembly of Halococcus dombrowskii.</title>
        <authorList>
            <person name="Lim S.W."/>
            <person name="MacLea K.S."/>
        </authorList>
    </citation>
    <scope>NUCLEOTIDE SEQUENCE</scope>
    <source>
        <strain evidence="3">H4</strain>
        <plasmid evidence="3">unnamed1</plasmid>
    </source>
</reference>
<accession>A0AAV3SCC6</accession>
<evidence type="ECO:0000313" key="3">
    <source>
        <dbReference type="EMBL" id="UOO96605.1"/>
    </source>
</evidence>
<geneLocation type="plasmid" evidence="3 4">
    <name>unnamed1</name>
</geneLocation>
<evidence type="ECO:0000256" key="1">
    <source>
        <dbReference type="SAM" id="MobiDB-lite"/>
    </source>
</evidence>
<evidence type="ECO:0000313" key="2">
    <source>
        <dbReference type="EMBL" id="GAA0451579.1"/>
    </source>
</evidence>
<evidence type="ECO:0000313" key="4">
    <source>
        <dbReference type="Proteomes" id="UP000830542"/>
    </source>
</evidence>
<proteinExistence type="predicted"/>
<name>A0AAV3SCC6_HALDO</name>
<dbReference type="KEGG" id="hdo:MUK72_15525"/>
<dbReference type="EMBL" id="BAAADN010000005">
    <property type="protein sequence ID" value="GAA0451579.1"/>
    <property type="molecule type" value="Genomic_DNA"/>
</dbReference>
<dbReference type="GeneID" id="71763287"/>
<dbReference type="Proteomes" id="UP001500962">
    <property type="component" value="Unassembled WGS sequence"/>
</dbReference>
<evidence type="ECO:0000313" key="5">
    <source>
        <dbReference type="Proteomes" id="UP001500962"/>
    </source>
</evidence>
<keyword evidence="3" id="KW-0614">Plasmid</keyword>
<keyword evidence="4" id="KW-1185">Reference proteome</keyword>
<feature type="region of interest" description="Disordered" evidence="1">
    <location>
        <begin position="101"/>
        <end position="134"/>
    </location>
</feature>
<organism evidence="2 5">
    <name type="scientific">Halococcus dombrowskii</name>
    <dbReference type="NCBI Taxonomy" id="179637"/>
    <lineage>
        <taxon>Archaea</taxon>
        <taxon>Methanobacteriati</taxon>
        <taxon>Methanobacteriota</taxon>
        <taxon>Stenosarchaea group</taxon>
        <taxon>Halobacteria</taxon>
        <taxon>Halobacteriales</taxon>
        <taxon>Halococcaceae</taxon>
        <taxon>Halococcus</taxon>
    </lineage>
</organism>